<reference evidence="4" key="1">
    <citation type="submission" date="2021-01" db="EMBL/GenBank/DDBJ databases">
        <title>Whole genome shotgun sequence of Virgisporangium aliadipatigenens NBRC 105644.</title>
        <authorList>
            <person name="Komaki H."/>
            <person name="Tamura T."/>
        </authorList>
    </citation>
    <scope>NUCLEOTIDE SEQUENCE</scope>
    <source>
        <strain evidence="4">NBRC 105644</strain>
    </source>
</reference>
<dbReference type="SUPFAM" id="SSF48452">
    <property type="entry name" value="TPR-like"/>
    <property type="match status" value="1"/>
</dbReference>
<dbReference type="Gene3D" id="3.40.50.300">
    <property type="entry name" value="P-loop containing nucleotide triphosphate hydrolases"/>
    <property type="match status" value="1"/>
</dbReference>
<dbReference type="AlphaFoldDB" id="A0A8J4DR47"/>
<keyword evidence="2" id="KW-0067">ATP-binding</keyword>
<dbReference type="InterPro" id="IPR000792">
    <property type="entry name" value="Tscrpt_reg_LuxR_C"/>
</dbReference>
<organism evidence="4 5">
    <name type="scientific">Virgisporangium aliadipatigenens</name>
    <dbReference type="NCBI Taxonomy" id="741659"/>
    <lineage>
        <taxon>Bacteria</taxon>
        <taxon>Bacillati</taxon>
        <taxon>Actinomycetota</taxon>
        <taxon>Actinomycetes</taxon>
        <taxon>Micromonosporales</taxon>
        <taxon>Micromonosporaceae</taxon>
        <taxon>Virgisporangium</taxon>
    </lineage>
</organism>
<dbReference type="PRINTS" id="PR00038">
    <property type="entry name" value="HTHLUXR"/>
</dbReference>
<dbReference type="InterPro" id="IPR041664">
    <property type="entry name" value="AAA_16"/>
</dbReference>
<comment type="caution">
    <text evidence="4">The sequence shown here is derived from an EMBL/GenBank/DDBJ whole genome shotgun (WGS) entry which is preliminary data.</text>
</comment>
<protein>
    <submittedName>
        <fullName evidence="4">LuxR family transcriptional regulator</fullName>
    </submittedName>
</protein>
<dbReference type="EMBL" id="BOPF01000009">
    <property type="protein sequence ID" value="GIJ45972.1"/>
    <property type="molecule type" value="Genomic_DNA"/>
</dbReference>
<dbReference type="PROSITE" id="PS50043">
    <property type="entry name" value="HTH_LUXR_2"/>
    <property type="match status" value="1"/>
</dbReference>
<dbReference type="PANTHER" id="PTHR16305">
    <property type="entry name" value="TESTICULAR SOLUBLE ADENYLYL CYCLASE"/>
    <property type="match status" value="1"/>
</dbReference>
<dbReference type="GO" id="GO:0004016">
    <property type="term" value="F:adenylate cyclase activity"/>
    <property type="evidence" value="ECO:0007669"/>
    <property type="project" value="TreeGrafter"/>
</dbReference>
<dbReference type="PANTHER" id="PTHR16305:SF35">
    <property type="entry name" value="TRANSCRIPTIONAL ACTIVATOR DOMAIN"/>
    <property type="match status" value="1"/>
</dbReference>
<dbReference type="Proteomes" id="UP000619260">
    <property type="component" value="Unassembled WGS sequence"/>
</dbReference>
<dbReference type="SUPFAM" id="SSF46894">
    <property type="entry name" value="C-terminal effector domain of the bipartite response regulators"/>
    <property type="match status" value="1"/>
</dbReference>
<evidence type="ECO:0000256" key="2">
    <source>
        <dbReference type="ARBA" id="ARBA00022840"/>
    </source>
</evidence>
<dbReference type="Pfam" id="PF00196">
    <property type="entry name" value="GerE"/>
    <property type="match status" value="1"/>
</dbReference>
<dbReference type="GO" id="GO:0005737">
    <property type="term" value="C:cytoplasm"/>
    <property type="evidence" value="ECO:0007669"/>
    <property type="project" value="TreeGrafter"/>
</dbReference>
<dbReference type="Gene3D" id="1.10.10.10">
    <property type="entry name" value="Winged helix-like DNA-binding domain superfamily/Winged helix DNA-binding domain"/>
    <property type="match status" value="1"/>
</dbReference>
<dbReference type="SUPFAM" id="SSF52540">
    <property type="entry name" value="P-loop containing nucleoside triphosphate hydrolases"/>
    <property type="match status" value="1"/>
</dbReference>
<dbReference type="InterPro" id="IPR011990">
    <property type="entry name" value="TPR-like_helical_dom_sf"/>
</dbReference>
<dbReference type="GO" id="GO:0006355">
    <property type="term" value="P:regulation of DNA-templated transcription"/>
    <property type="evidence" value="ECO:0007669"/>
    <property type="project" value="InterPro"/>
</dbReference>
<feature type="domain" description="HTH luxR-type" evidence="3">
    <location>
        <begin position="936"/>
        <end position="1001"/>
    </location>
</feature>
<evidence type="ECO:0000256" key="1">
    <source>
        <dbReference type="ARBA" id="ARBA00022741"/>
    </source>
</evidence>
<keyword evidence="1" id="KW-0547">Nucleotide-binding</keyword>
<dbReference type="Pfam" id="PF13191">
    <property type="entry name" value="AAA_16"/>
    <property type="match status" value="1"/>
</dbReference>
<dbReference type="InterPro" id="IPR027417">
    <property type="entry name" value="P-loop_NTPase"/>
</dbReference>
<dbReference type="CDD" id="cd06170">
    <property type="entry name" value="LuxR_C_like"/>
    <property type="match status" value="1"/>
</dbReference>
<keyword evidence="5" id="KW-1185">Reference proteome</keyword>
<accession>A0A8J4DR47</accession>
<dbReference type="SMART" id="SM00421">
    <property type="entry name" value="HTH_LUXR"/>
    <property type="match status" value="1"/>
</dbReference>
<dbReference type="GO" id="GO:0005524">
    <property type="term" value="F:ATP binding"/>
    <property type="evidence" value="ECO:0007669"/>
    <property type="project" value="UniProtKB-KW"/>
</dbReference>
<evidence type="ECO:0000313" key="4">
    <source>
        <dbReference type="EMBL" id="GIJ45972.1"/>
    </source>
</evidence>
<name>A0A8J4DR47_9ACTN</name>
<proteinExistence type="predicted"/>
<sequence length="1016" mass="109745">MGLPARQHRPDPSFVGREDELAHLDRRLTQAAAGVPYAVLVRGEAGVGKSRLLREFAQRARAADALVLSGSCVPLGAGELPYAPLIDALRRLVREVGEPTLLRLAAQPYADLADLIRDFSDTVPEPVGEPRSQLRIFGAVLRLLDRLGTDRPVLLTLEDLQWADPSTLDLLAYVIPAQTDERVLVVCSYRTGDLPPRHPLRAVVAELALARRVDQLDLVPFTRTELRAFLATLTGAPVAPETAAHVHELSDGNAFFSEELVMAGVIERGDPTAPAVRLPGSLRDLVLTRFELLGDDAREVLRIAAVAGRRVGHRLLAGVCDLPARRMTAALRECVAQHMLLTDPDDDGYLFRHALVREAVYQDLLPGERVELHAAVAAVLTADRRLGRTEDLTFGAQLSYHWYEAGAYAEALAAAVRAGDTAIRVRAFREAELQYRRAVGLWSRVPDPAAVTGTTHVRLLARAADASRWSGRTEQAVELVREALAEIDAADRAQAGELCERLGRYLWEAADTAGSQQAYAAALRCLADEPDSAVSARVLAGQATAEVRAGRYSAGLRIGVRAVELARRVGAKAEEGQALNTVGVARTMTGRVEEGIAALRSALQIAEATDRIEELFRGYGNLMLALEHAGRLEESVRVALEGLDRARRLGLQHTRGGGVLANNAGAVLASLGRWDEATALLADLVEERPVRESLYPRLTLAEIEVGRGRFADAERHLAAVREEGDSLREPKFVASRHACEAECALWRRQFDDVGATVAAGLAAIGDSEQFVLLLRLHALGLRGAADRWLRLSALHRAGSEELARVEAAIVAHRGAVDALVDSPAWSPLPEARALHLLCLAERDRIADAPDPAKWGAAADAWDAFGRPFPAAYARWRQAEAAVVRRDSAVATTAARSAHAAAERLGAEALRAEVESLARRARLDLRAGAAPPPPRRRPADPFGLTAREREVLRLICDGSTNRRIARTLFIAEKTAGVHVSNILMKLGVTSRGEAAAAAHRLGIFDPDDSGPNEGPAP</sequence>
<dbReference type="GO" id="GO:0003677">
    <property type="term" value="F:DNA binding"/>
    <property type="evidence" value="ECO:0007669"/>
    <property type="project" value="InterPro"/>
</dbReference>
<dbReference type="InterPro" id="IPR036388">
    <property type="entry name" value="WH-like_DNA-bd_sf"/>
</dbReference>
<evidence type="ECO:0000259" key="3">
    <source>
        <dbReference type="PROSITE" id="PS50043"/>
    </source>
</evidence>
<evidence type="ECO:0000313" key="5">
    <source>
        <dbReference type="Proteomes" id="UP000619260"/>
    </source>
</evidence>
<dbReference type="Gene3D" id="1.25.40.10">
    <property type="entry name" value="Tetratricopeptide repeat domain"/>
    <property type="match status" value="2"/>
</dbReference>
<gene>
    <name evidence="4" type="ORF">Val02_28580</name>
</gene>
<dbReference type="InterPro" id="IPR016032">
    <property type="entry name" value="Sig_transdc_resp-reg_C-effctor"/>
</dbReference>
<dbReference type="RefSeq" id="WP_203899526.1">
    <property type="nucleotide sequence ID" value="NZ_BOPF01000009.1"/>
</dbReference>